<feature type="domain" description="Helicase C-terminal" evidence="5">
    <location>
        <begin position="29"/>
        <end position="134"/>
    </location>
</feature>
<dbReference type="GO" id="GO:0005524">
    <property type="term" value="F:ATP binding"/>
    <property type="evidence" value="ECO:0007669"/>
    <property type="project" value="UniProtKB-KW"/>
</dbReference>
<keyword evidence="4" id="KW-0067">ATP-binding</keyword>
<gene>
    <name evidence="6" type="ORF">S01H4_45222</name>
</gene>
<evidence type="ECO:0000256" key="4">
    <source>
        <dbReference type="ARBA" id="ARBA00022840"/>
    </source>
</evidence>
<proteinExistence type="predicted"/>
<dbReference type="InterPro" id="IPR001650">
    <property type="entry name" value="Helicase_C-like"/>
</dbReference>
<evidence type="ECO:0000313" key="6">
    <source>
        <dbReference type="EMBL" id="GAG97438.1"/>
    </source>
</evidence>
<keyword evidence="3" id="KW-0347">Helicase</keyword>
<evidence type="ECO:0000256" key="2">
    <source>
        <dbReference type="ARBA" id="ARBA00022801"/>
    </source>
</evidence>
<accession>X1CMQ8</accession>
<dbReference type="Gene3D" id="3.40.50.300">
    <property type="entry name" value="P-loop containing nucleotide triphosphate hydrolases"/>
    <property type="match status" value="1"/>
</dbReference>
<evidence type="ECO:0000259" key="5">
    <source>
        <dbReference type="PROSITE" id="PS51194"/>
    </source>
</evidence>
<dbReference type="PANTHER" id="PTHR14025">
    <property type="entry name" value="FANCONI ANEMIA GROUP M FANCM FAMILY MEMBER"/>
    <property type="match status" value="1"/>
</dbReference>
<dbReference type="GO" id="GO:0016787">
    <property type="term" value="F:hydrolase activity"/>
    <property type="evidence" value="ECO:0007669"/>
    <property type="project" value="UniProtKB-KW"/>
</dbReference>
<protein>
    <recommendedName>
        <fullName evidence="5">Helicase C-terminal domain-containing protein</fullName>
    </recommendedName>
</protein>
<dbReference type="SUPFAM" id="SSF52540">
    <property type="entry name" value="P-loop containing nucleoside triphosphate hydrolases"/>
    <property type="match status" value="1"/>
</dbReference>
<keyword evidence="1" id="KW-0547">Nucleotide-binding</keyword>
<reference evidence="6" key="1">
    <citation type="journal article" date="2014" name="Front. Microbiol.">
        <title>High frequency of phylogenetically diverse reductive dehalogenase-homologous genes in deep subseafloor sedimentary metagenomes.</title>
        <authorList>
            <person name="Kawai M."/>
            <person name="Futagami T."/>
            <person name="Toyoda A."/>
            <person name="Takaki Y."/>
            <person name="Nishi S."/>
            <person name="Hori S."/>
            <person name="Arai W."/>
            <person name="Tsubouchi T."/>
            <person name="Morono Y."/>
            <person name="Uchiyama I."/>
            <person name="Ito T."/>
            <person name="Fujiyama A."/>
            <person name="Inagaki F."/>
            <person name="Takami H."/>
        </authorList>
    </citation>
    <scope>NUCLEOTIDE SEQUENCE</scope>
    <source>
        <strain evidence="6">Expedition CK06-06</strain>
    </source>
</reference>
<keyword evidence="2" id="KW-0378">Hydrolase</keyword>
<name>X1CMQ8_9ZZZZ</name>
<feature type="non-terminal residue" evidence="6">
    <location>
        <position position="134"/>
    </location>
</feature>
<dbReference type="AlphaFoldDB" id="X1CMQ8"/>
<organism evidence="6">
    <name type="scientific">marine sediment metagenome</name>
    <dbReference type="NCBI Taxonomy" id="412755"/>
    <lineage>
        <taxon>unclassified sequences</taxon>
        <taxon>metagenomes</taxon>
        <taxon>ecological metagenomes</taxon>
    </lineage>
</organism>
<dbReference type="PROSITE" id="PS51194">
    <property type="entry name" value="HELICASE_CTER"/>
    <property type="match status" value="1"/>
</dbReference>
<dbReference type="PANTHER" id="PTHR14025:SF20">
    <property type="entry name" value="FANCONI ANEMIA GROUP M PROTEIN"/>
    <property type="match status" value="1"/>
</dbReference>
<dbReference type="InterPro" id="IPR027417">
    <property type="entry name" value="P-loop_NTPase"/>
</dbReference>
<sequence>MKNASKALISLANNYEINKIFNELRQYNELDELLLIHPKFNICKHIILKELKVNPDTRILIFSKLRDSVATITSKLKKNSLIRPKRFVGQATKSSQDKGLSQKKQIEILNDFKEGKYNVLISTNVAEEGLDIAE</sequence>
<dbReference type="Pfam" id="PF00271">
    <property type="entry name" value="Helicase_C"/>
    <property type="match status" value="1"/>
</dbReference>
<dbReference type="EMBL" id="BART01025157">
    <property type="protein sequence ID" value="GAG97438.1"/>
    <property type="molecule type" value="Genomic_DNA"/>
</dbReference>
<evidence type="ECO:0000256" key="3">
    <source>
        <dbReference type="ARBA" id="ARBA00022806"/>
    </source>
</evidence>
<evidence type="ECO:0000256" key="1">
    <source>
        <dbReference type="ARBA" id="ARBA00022741"/>
    </source>
</evidence>
<comment type="caution">
    <text evidence="6">The sequence shown here is derived from an EMBL/GenBank/DDBJ whole genome shotgun (WGS) entry which is preliminary data.</text>
</comment>
<dbReference type="GO" id="GO:0004386">
    <property type="term" value="F:helicase activity"/>
    <property type="evidence" value="ECO:0007669"/>
    <property type="project" value="UniProtKB-KW"/>
</dbReference>
<dbReference type="Gene3D" id="1.20.1320.30">
    <property type="match status" value="1"/>
</dbReference>